<keyword evidence="3" id="KW-1185">Reference proteome</keyword>
<evidence type="ECO:0000313" key="3">
    <source>
        <dbReference type="Proteomes" id="UP000485058"/>
    </source>
</evidence>
<feature type="region of interest" description="Disordered" evidence="1">
    <location>
        <begin position="1"/>
        <end position="75"/>
    </location>
</feature>
<proteinExistence type="predicted"/>
<reference evidence="2 3" key="1">
    <citation type="submission" date="2020-02" db="EMBL/GenBank/DDBJ databases">
        <title>Draft genome sequence of Haematococcus lacustris strain NIES-144.</title>
        <authorList>
            <person name="Morimoto D."/>
            <person name="Nakagawa S."/>
            <person name="Yoshida T."/>
            <person name="Sawayama S."/>
        </authorList>
    </citation>
    <scope>NUCLEOTIDE SEQUENCE [LARGE SCALE GENOMIC DNA]</scope>
    <source>
        <strain evidence="2 3">NIES-144</strain>
    </source>
</reference>
<sequence length="96" mass="9940">MGGSPPPYQATAGSPLGSPAHQSAPAQRSPAAAAHSPPSSRSPATAAHSPSNSRSPAYQPTTQLSSTELELQGARGTYDHFHAPWNQHNKFLASAR</sequence>
<comment type="caution">
    <text evidence="2">The sequence shown here is derived from an EMBL/GenBank/DDBJ whole genome shotgun (WGS) entry which is preliminary data.</text>
</comment>
<protein>
    <submittedName>
        <fullName evidence="2">Uncharacterized protein</fullName>
    </submittedName>
</protein>
<dbReference type="Proteomes" id="UP000485058">
    <property type="component" value="Unassembled WGS sequence"/>
</dbReference>
<dbReference type="EMBL" id="BLLF01003595">
    <property type="protein sequence ID" value="GFH27729.1"/>
    <property type="molecule type" value="Genomic_DNA"/>
</dbReference>
<feature type="compositionally biased region" description="Polar residues" evidence="1">
    <location>
        <begin position="52"/>
        <end position="69"/>
    </location>
</feature>
<gene>
    <name evidence="2" type="ORF">HaLaN_26101</name>
</gene>
<evidence type="ECO:0000256" key="1">
    <source>
        <dbReference type="SAM" id="MobiDB-lite"/>
    </source>
</evidence>
<organism evidence="2 3">
    <name type="scientific">Haematococcus lacustris</name>
    <name type="common">Green alga</name>
    <name type="synonym">Haematococcus pluvialis</name>
    <dbReference type="NCBI Taxonomy" id="44745"/>
    <lineage>
        <taxon>Eukaryota</taxon>
        <taxon>Viridiplantae</taxon>
        <taxon>Chlorophyta</taxon>
        <taxon>core chlorophytes</taxon>
        <taxon>Chlorophyceae</taxon>
        <taxon>CS clade</taxon>
        <taxon>Chlamydomonadales</taxon>
        <taxon>Haematococcaceae</taxon>
        <taxon>Haematococcus</taxon>
    </lineage>
</organism>
<evidence type="ECO:0000313" key="2">
    <source>
        <dbReference type="EMBL" id="GFH27729.1"/>
    </source>
</evidence>
<dbReference type="AlphaFoldDB" id="A0A6A0A5F7"/>
<accession>A0A6A0A5F7</accession>
<name>A0A6A0A5F7_HAELA</name>
<feature type="compositionally biased region" description="Low complexity" evidence="1">
    <location>
        <begin position="18"/>
        <end position="51"/>
    </location>
</feature>